<name>A0A4S5BKL5_9BURK</name>
<dbReference type="PANTHER" id="PTHR35272">
    <property type="entry name" value="THIOL:DISULFIDE INTERCHANGE PROTEIN DSBC-RELATED"/>
    <property type="match status" value="1"/>
</dbReference>
<evidence type="ECO:0000256" key="6">
    <source>
        <dbReference type="ARBA" id="ARBA00023284"/>
    </source>
</evidence>
<comment type="caution">
    <text evidence="10">The sequence shown here is derived from an EMBL/GenBank/DDBJ whole genome shotgun (WGS) entry which is preliminary data.</text>
</comment>
<evidence type="ECO:0000256" key="4">
    <source>
        <dbReference type="ARBA" id="ARBA00022764"/>
    </source>
</evidence>
<keyword evidence="6 7" id="KW-0676">Redox-active center</keyword>
<evidence type="ECO:0000256" key="7">
    <source>
        <dbReference type="RuleBase" id="RU364038"/>
    </source>
</evidence>
<keyword evidence="4 7" id="KW-0574">Periplasm</keyword>
<dbReference type="Pfam" id="PF10411">
    <property type="entry name" value="DsbC_N"/>
    <property type="match status" value="1"/>
</dbReference>
<dbReference type="PANTHER" id="PTHR35272:SF3">
    <property type="entry name" value="THIOL:DISULFIDE INTERCHANGE PROTEIN DSBC"/>
    <property type="match status" value="1"/>
</dbReference>
<dbReference type="EMBL" id="SSWX01000012">
    <property type="protein sequence ID" value="THJ33054.1"/>
    <property type="molecule type" value="Genomic_DNA"/>
</dbReference>
<reference evidence="10 11" key="1">
    <citation type="submission" date="2019-04" db="EMBL/GenBank/DDBJ databases">
        <title>Lampropedia sp YIM MLB12 draf genome.</title>
        <authorList>
            <person name="Wang Y.-X."/>
        </authorList>
    </citation>
    <scope>NUCLEOTIDE SEQUENCE [LARGE SCALE GENOMIC DNA]</scope>
    <source>
        <strain evidence="10 11">YIM MLB12</strain>
    </source>
</reference>
<accession>A0A4S5BKL5</accession>
<dbReference type="InterPro" id="IPR012336">
    <property type="entry name" value="Thioredoxin-like_fold"/>
</dbReference>
<evidence type="ECO:0000256" key="3">
    <source>
        <dbReference type="ARBA" id="ARBA00022729"/>
    </source>
</evidence>
<dbReference type="SUPFAM" id="SSF52833">
    <property type="entry name" value="Thioredoxin-like"/>
    <property type="match status" value="1"/>
</dbReference>
<protein>
    <recommendedName>
        <fullName evidence="7">Thiol:disulfide interchange protein</fullName>
    </recommendedName>
</protein>
<feature type="domain" description="Thioredoxin-like fold" evidence="9">
    <location>
        <begin position="108"/>
        <end position="231"/>
    </location>
</feature>
<feature type="domain" description="Disulphide bond isomerase DsbC/G N-terminal" evidence="8">
    <location>
        <begin position="17"/>
        <end position="84"/>
    </location>
</feature>
<evidence type="ECO:0000259" key="8">
    <source>
        <dbReference type="Pfam" id="PF10411"/>
    </source>
</evidence>
<keyword evidence="11" id="KW-1185">Reference proteome</keyword>
<evidence type="ECO:0000313" key="10">
    <source>
        <dbReference type="EMBL" id="THJ33054.1"/>
    </source>
</evidence>
<dbReference type="InterPro" id="IPR009094">
    <property type="entry name" value="DiS-bond_isomerase_DsbC/G_N_sf"/>
</dbReference>
<dbReference type="OrthoDB" id="12976at2"/>
<keyword evidence="3 7" id="KW-0732">Signal</keyword>
<dbReference type="InterPro" id="IPR033954">
    <property type="entry name" value="DiS-bond_Isoase_DsbC/G"/>
</dbReference>
<evidence type="ECO:0000256" key="5">
    <source>
        <dbReference type="ARBA" id="ARBA00023157"/>
    </source>
</evidence>
<evidence type="ECO:0000259" key="9">
    <source>
        <dbReference type="Pfam" id="PF13098"/>
    </source>
</evidence>
<gene>
    <name evidence="10" type="ORF">E8K88_10435</name>
</gene>
<sequence>MAAATAVVVAQDAKPVSDAQAKTIRSTLEQRVPQLAGIEEIRATPMDGLFEVRHGTNVFYTTATGDFLISGELFDTKNAQNLTEKRINELTAINFSELPIDDAFTIVRGDGSRKMAIFEDPNCGYCKRFEKNMLAVDNVTIHVFLYPILGQDSVEKSRNIWCSAKPQETWDAWMLDGKTPAKLDACDNVDAIQRNVAFGRNYKITGTPTIVFEDNTRVPGAIEAPQVEQKLQAIAASSKGS</sequence>
<dbReference type="Pfam" id="PF13098">
    <property type="entry name" value="Thioredoxin_2"/>
    <property type="match status" value="1"/>
</dbReference>
<organism evidence="10 11">
    <name type="scientific">Lampropedia aestuarii</name>
    <dbReference type="NCBI Taxonomy" id="2562762"/>
    <lineage>
        <taxon>Bacteria</taxon>
        <taxon>Pseudomonadati</taxon>
        <taxon>Pseudomonadota</taxon>
        <taxon>Betaproteobacteria</taxon>
        <taxon>Burkholderiales</taxon>
        <taxon>Comamonadaceae</taxon>
        <taxon>Lampropedia</taxon>
    </lineage>
</organism>
<dbReference type="GO" id="GO:0042597">
    <property type="term" value="C:periplasmic space"/>
    <property type="evidence" value="ECO:0007669"/>
    <property type="project" value="UniProtKB-SubCell"/>
</dbReference>
<evidence type="ECO:0000256" key="2">
    <source>
        <dbReference type="ARBA" id="ARBA00009813"/>
    </source>
</evidence>
<dbReference type="SUPFAM" id="SSF54423">
    <property type="entry name" value="DsbC/DsbG N-terminal domain-like"/>
    <property type="match status" value="1"/>
</dbReference>
<dbReference type="InterPro" id="IPR018950">
    <property type="entry name" value="DiS-bond_isomerase_DsbC/G_N"/>
</dbReference>
<dbReference type="Proteomes" id="UP000306236">
    <property type="component" value="Unassembled WGS sequence"/>
</dbReference>
<dbReference type="InterPro" id="IPR051470">
    <property type="entry name" value="Thiol:disulfide_interchange"/>
</dbReference>
<proteinExistence type="inferred from homology"/>
<dbReference type="Gene3D" id="3.10.450.70">
    <property type="entry name" value="Disulphide bond isomerase, DsbC/G, N-terminal"/>
    <property type="match status" value="1"/>
</dbReference>
<dbReference type="InterPro" id="IPR036249">
    <property type="entry name" value="Thioredoxin-like_sf"/>
</dbReference>
<keyword evidence="5" id="KW-1015">Disulfide bond</keyword>
<dbReference type="Gene3D" id="3.40.30.10">
    <property type="entry name" value="Glutaredoxin"/>
    <property type="match status" value="1"/>
</dbReference>
<comment type="similarity">
    <text evidence="2 7">Belongs to the thioredoxin family. DsbC subfamily.</text>
</comment>
<dbReference type="RefSeq" id="WP_136406655.1">
    <property type="nucleotide sequence ID" value="NZ_SSWX01000012.1"/>
</dbReference>
<dbReference type="CDD" id="cd03020">
    <property type="entry name" value="DsbA_DsbC_DsbG"/>
    <property type="match status" value="1"/>
</dbReference>
<comment type="function">
    <text evidence="7">Required for disulfide bond formation in some periplasmic proteins. Acts by transferring its disulfide bond to other proteins and is reduced in the process.</text>
</comment>
<dbReference type="AlphaFoldDB" id="A0A4S5BKL5"/>
<comment type="subcellular location">
    <subcellularLocation>
        <location evidence="1 7">Periplasm</location>
    </subcellularLocation>
</comment>
<evidence type="ECO:0000256" key="1">
    <source>
        <dbReference type="ARBA" id="ARBA00004418"/>
    </source>
</evidence>
<evidence type="ECO:0000313" key="11">
    <source>
        <dbReference type="Proteomes" id="UP000306236"/>
    </source>
</evidence>